<feature type="region of interest" description="Disordered" evidence="1">
    <location>
        <begin position="449"/>
        <end position="471"/>
    </location>
</feature>
<dbReference type="EMBL" id="BRYA01000079">
    <property type="protein sequence ID" value="GMI37997.1"/>
    <property type="molecule type" value="Genomic_DNA"/>
</dbReference>
<comment type="caution">
    <text evidence="2">The sequence shown here is derived from an EMBL/GenBank/DDBJ whole genome shotgun (WGS) entry which is preliminary data.</text>
</comment>
<proteinExistence type="predicted"/>
<protein>
    <submittedName>
        <fullName evidence="2">Uncharacterized protein</fullName>
    </submittedName>
</protein>
<evidence type="ECO:0000313" key="3">
    <source>
        <dbReference type="Proteomes" id="UP001165065"/>
    </source>
</evidence>
<reference evidence="3" key="1">
    <citation type="journal article" date="2023" name="Commun. Biol.">
        <title>Genome analysis of Parmales, the sister group of diatoms, reveals the evolutionary specialization of diatoms from phago-mixotrophs to photoautotrophs.</title>
        <authorList>
            <person name="Ban H."/>
            <person name="Sato S."/>
            <person name="Yoshikawa S."/>
            <person name="Yamada K."/>
            <person name="Nakamura Y."/>
            <person name="Ichinomiya M."/>
            <person name="Sato N."/>
            <person name="Blanc-Mathieu R."/>
            <person name="Endo H."/>
            <person name="Kuwata A."/>
            <person name="Ogata H."/>
        </authorList>
    </citation>
    <scope>NUCLEOTIDE SEQUENCE [LARGE SCALE GENOMIC DNA]</scope>
</reference>
<dbReference type="OrthoDB" id="10586534at2759"/>
<evidence type="ECO:0000256" key="1">
    <source>
        <dbReference type="SAM" id="MobiDB-lite"/>
    </source>
</evidence>
<feature type="region of interest" description="Disordered" evidence="1">
    <location>
        <begin position="1"/>
        <end position="57"/>
    </location>
</feature>
<sequence>MGKSKSKKSSEPPKCACDHPYNCDCGNRPPRPSRGHKWDPLTQSWGGKGHKQKGATIAGAVVGKKEAVNRGGVEVKEGQKVPSMLMSEWCKKGKRRPPKFKNLGDSGKFRFRVILPDTKNPAKDLCFVSGTDARSEDVGKEEVCLVALNQLEGKKGLDLYLPEPYKTQWRVMQGGGTRDDKTQGRRGKAGSAGAGEGGGNSGVSMGKPPTRLVMQNRFASKDEENKHNETAGKLRKETMQKRENRKAANKPYGVSMSGKVRAAVEKVVGLKGGLNAHAGNLNDNSGKGSIIEYLRDPNTGGFTLEQASIAARCNANIVDAICWLVRRMEEKELPGKWKPKDGVGGVEVVGKCYTNDGGESREVKVGKGKDGRGGGEGNEGGVRGGVVVGGPSEGDSVEVKEGWEFGFVKRDVEKGEGEGKLIERLHDIALGGKIEGGEEEVCDTMEQVSMGGRGRPFAGRRRGRGGSEGEV</sequence>
<feature type="compositionally biased region" description="Basic and acidic residues" evidence="1">
    <location>
        <begin position="361"/>
        <end position="373"/>
    </location>
</feature>
<feature type="region of interest" description="Disordered" evidence="1">
    <location>
        <begin position="361"/>
        <end position="394"/>
    </location>
</feature>
<dbReference type="Proteomes" id="UP001165065">
    <property type="component" value="Unassembled WGS sequence"/>
</dbReference>
<feature type="region of interest" description="Disordered" evidence="1">
    <location>
        <begin position="171"/>
        <end position="208"/>
    </location>
</feature>
<feature type="region of interest" description="Disordered" evidence="1">
    <location>
        <begin position="221"/>
        <end position="251"/>
    </location>
</feature>
<gene>
    <name evidence="2" type="ORF">TrCOL_g1541</name>
</gene>
<feature type="compositionally biased region" description="Basic and acidic residues" evidence="1">
    <location>
        <begin position="221"/>
        <end position="246"/>
    </location>
</feature>
<organism evidence="2 3">
    <name type="scientific">Triparma columacea</name>
    <dbReference type="NCBI Taxonomy" id="722753"/>
    <lineage>
        <taxon>Eukaryota</taxon>
        <taxon>Sar</taxon>
        <taxon>Stramenopiles</taxon>
        <taxon>Ochrophyta</taxon>
        <taxon>Bolidophyceae</taxon>
        <taxon>Parmales</taxon>
        <taxon>Triparmaceae</taxon>
        <taxon>Triparma</taxon>
    </lineage>
</organism>
<name>A0A9W7GAH3_9STRA</name>
<feature type="compositionally biased region" description="Gly residues" evidence="1">
    <location>
        <begin position="190"/>
        <end position="201"/>
    </location>
</feature>
<evidence type="ECO:0000313" key="2">
    <source>
        <dbReference type="EMBL" id="GMI37997.1"/>
    </source>
</evidence>
<keyword evidence="3" id="KW-1185">Reference proteome</keyword>
<accession>A0A9W7GAH3</accession>
<feature type="compositionally biased region" description="Gly residues" evidence="1">
    <location>
        <begin position="374"/>
        <end position="392"/>
    </location>
</feature>
<dbReference type="AlphaFoldDB" id="A0A9W7GAH3"/>